<protein>
    <submittedName>
        <fullName evidence="2">Sterol carrier family protein</fullName>
    </submittedName>
</protein>
<dbReference type="Pfam" id="PF17844">
    <property type="entry name" value="SCP_3"/>
    <property type="match status" value="1"/>
</dbReference>
<feature type="domain" description="Bacterial SCP orthologue" evidence="1">
    <location>
        <begin position="4"/>
        <end position="96"/>
    </location>
</feature>
<comment type="caution">
    <text evidence="2">The sequence shown here is derived from an EMBL/GenBank/DDBJ whole genome shotgun (WGS) entry which is preliminary data.</text>
</comment>
<name>A0ABV5PLQ5_STRCM</name>
<dbReference type="Gene3D" id="3.30.1050.40">
    <property type="match status" value="1"/>
</dbReference>
<evidence type="ECO:0000313" key="3">
    <source>
        <dbReference type="Proteomes" id="UP001589718"/>
    </source>
</evidence>
<dbReference type="Proteomes" id="UP001589718">
    <property type="component" value="Unassembled WGS sequence"/>
</dbReference>
<dbReference type="EMBL" id="JBHMCR010000019">
    <property type="protein sequence ID" value="MFB9524106.1"/>
    <property type="molecule type" value="Genomic_DNA"/>
</dbReference>
<gene>
    <name evidence="2" type="ORF">ACFFTU_29605</name>
</gene>
<evidence type="ECO:0000313" key="2">
    <source>
        <dbReference type="EMBL" id="MFB9524106.1"/>
    </source>
</evidence>
<dbReference type="InterPro" id="IPR041629">
    <property type="entry name" value="SCP_3"/>
</dbReference>
<keyword evidence="3" id="KW-1185">Reference proteome</keyword>
<proteinExistence type="predicted"/>
<evidence type="ECO:0000259" key="1">
    <source>
        <dbReference type="Pfam" id="PF17844"/>
    </source>
</evidence>
<organism evidence="2 3">
    <name type="scientific">Streptomyces cremeus</name>
    <dbReference type="NCBI Taxonomy" id="66881"/>
    <lineage>
        <taxon>Bacteria</taxon>
        <taxon>Bacillati</taxon>
        <taxon>Actinomycetota</taxon>
        <taxon>Actinomycetes</taxon>
        <taxon>Kitasatosporales</taxon>
        <taxon>Streptomycetaceae</taxon>
        <taxon>Streptomyces</taxon>
    </lineage>
</organism>
<dbReference type="RefSeq" id="WP_380837766.1">
    <property type="nucleotide sequence ID" value="NZ_BAAAXE010000001.1"/>
</dbReference>
<sequence length="98" mass="10564">MPFDRQVLAARTRLLADALAVEAPGTSTEVRIPPFAVVRCIEDPRHTRGTPPNVVESDPLTWVRLATGRAQWAAAVENAQVKASGERADLVEVLPIPG</sequence>
<reference evidence="2 3" key="1">
    <citation type="submission" date="2024-09" db="EMBL/GenBank/DDBJ databases">
        <authorList>
            <person name="Sun Q."/>
            <person name="Mori K."/>
        </authorList>
    </citation>
    <scope>NUCLEOTIDE SEQUENCE [LARGE SCALE GENOMIC DNA]</scope>
    <source>
        <strain evidence="2 3">JCM 4362</strain>
    </source>
</reference>
<accession>A0ABV5PLQ5</accession>